<keyword evidence="6" id="KW-0874">Quinone</keyword>
<evidence type="ECO:0000256" key="7">
    <source>
        <dbReference type="RuleBase" id="RU000320"/>
    </source>
</evidence>
<feature type="transmembrane region" description="Helical" evidence="6">
    <location>
        <begin position="335"/>
        <end position="357"/>
    </location>
</feature>
<comment type="subunit">
    <text evidence="6">NDH-1 is composed of 14 different subunits. Subunits NuoA, H, J, K, L, M, N constitute the membrane sector of the complex.</text>
</comment>
<keyword evidence="10" id="KW-1185">Reference proteome</keyword>
<feature type="transmembrane region" description="Helical" evidence="6">
    <location>
        <begin position="452"/>
        <end position="478"/>
    </location>
</feature>
<evidence type="ECO:0000313" key="10">
    <source>
        <dbReference type="Proteomes" id="UP001228113"/>
    </source>
</evidence>
<organism evidence="9 10">
    <name type="scientific">Mesoterricola sediminis</name>
    <dbReference type="NCBI Taxonomy" id="2927980"/>
    <lineage>
        <taxon>Bacteria</taxon>
        <taxon>Pseudomonadati</taxon>
        <taxon>Acidobacteriota</taxon>
        <taxon>Holophagae</taxon>
        <taxon>Holophagales</taxon>
        <taxon>Holophagaceae</taxon>
        <taxon>Mesoterricola</taxon>
    </lineage>
</organism>
<feature type="transmembrane region" description="Helical" evidence="6">
    <location>
        <begin position="417"/>
        <end position="440"/>
    </location>
</feature>
<dbReference type="GO" id="GO:0012505">
    <property type="term" value="C:endomembrane system"/>
    <property type="evidence" value="ECO:0007669"/>
    <property type="project" value="UniProtKB-SubCell"/>
</dbReference>
<protein>
    <recommendedName>
        <fullName evidence="6">NADH-quinone oxidoreductase subunit N</fullName>
        <ecNumber evidence="6">7.1.1.-</ecNumber>
    </recommendedName>
    <alternativeName>
        <fullName evidence="6">NADH dehydrogenase I subunit N</fullName>
    </alternativeName>
    <alternativeName>
        <fullName evidence="6">NDH-1 subunit N</fullName>
    </alternativeName>
</protein>
<keyword evidence="6" id="KW-0520">NAD</keyword>
<dbReference type="AlphaFoldDB" id="A0AA48KE38"/>
<dbReference type="GO" id="GO:0050136">
    <property type="term" value="F:NADH dehydrogenase (quinone) (non-electrogenic) activity"/>
    <property type="evidence" value="ECO:0007669"/>
    <property type="project" value="UniProtKB-UniRule"/>
</dbReference>
<keyword evidence="2" id="KW-0997">Cell inner membrane</keyword>
<dbReference type="GO" id="GO:0005886">
    <property type="term" value="C:plasma membrane"/>
    <property type="evidence" value="ECO:0007669"/>
    <property type="project" value="UniProtKB-SubCell"/>
</dbReference>
<sequence length="485" mass="51987">MAFAATLWAALNRDLPLIYPQLLMLVAATVMLWPADAFVPRASKGSWAAVTVIVLAAAAVLVVRTPSADGFSLMFRVDGITRGFQLLCLGAGIITVLLSQLQLNLLREQTVEYYALILFSVTGMMFLVGATDLVSIYFSLELMALCIYILVAYFRNQERSVEAGVKYFLLGAFSSGILLFGISLIFAATGGRTTNLEALYEILALAPVNSNLLVFSGLLMVLVGFCFKVAAVPFHMWSPDAYDGAPTAVTAFMSMAPKAASLAAFARVFGSGFGGVQSEWAAPLAFVAGASMVLGNVAALRQQSMKRLLAYSSIAHVGYMLLGILSVNVPGGIQAIWLYMLTYLLMQSGAFGIVIYLQGKGEGERIDDFRGLAKTRPVLAFAMMVVLLSLAGIPPLVGFFSKFYLFKLAIEQGHVTLTVLALLTSAVAAYYYLNVVATMYFKEPAEGEVRPLAGLTSLVVGASCALILVGTLFGSYLLDWAGRIL</sequence>
<dbReference type="InterPro" id="IPR010096">
    <property type="entry name" value="NADH-Q_OxRdtase_suN/2"/>
</dbReference>
<feature type="transmembrane region" description="Helical" evidence="6">
    <location>
        <begin position="47"/>
        <end position="63"/>
    </location>
</feature>
<dbReference type="KEGG" id="msea:METESE_38190"/>
<comment type="subcellular location">
    <subcellularLocation>
        <location evidence="6">Cell membrane</location>
        <topology evidence="6">Multi-pass membrane protein</topology>
    </subcellularLocation>
    <subcellularLocation>
        <location evidence="1">Endomembrane system</location>
        <topology evidence="1">Multi-pass membrane protein</topology>
    </subcellularLocation>
    <subcellularLocation>
        <location evidence="7">Membrane</location>
        <topology evidence="7">Multi-pass membrane protein</topology>
    </subcellularLocation>
</comment>
<feature type="transmembrane region" description="Helical" evidence="6">
    <location>
        <begin position="248"/>
        <end position="268"/>
    </location>
</feature>
<evidence type="ECO:0000259" key="8">
    <source>
        <dbReference type="Pfam" id="PF00361"/>
    </source>
</evidence>
<comment type="similarity">
    <text evidence="6">Belongs to the complex I subunit 2 family.</text>
</comment>
<evidence type="ECO:0000256" key="5">
    <source>
        <dbReference type="ARBA" id="ARBA00023136"/>
    </source>
</evidence>
<dbReference type="EC" id="7.1.1.-" evidence="6"/>
<evidence type="ECO:0000256" key="3">
    <source>
        <dbReference type="ARBA" id="ARBA00022692"/>
    </source>
</evidence>
<keyword evidence="6" id="KW-1278">Translocase</keyword>
<evidence type="ECO:0000313" key="9">
    <source>
        <dbReference type="EMBL" id="BDU78861.1"/>
    </source>
</evidence>
<feature type="transmembrane region" description="Helical" evidence="6">
    <location>
        <begin position="83"/>
        <end position="101"/>
    </location>
</feature>
<feature type="transmembrane region" description="Helical" evidence="6">
    <location>
        <begin position="113"/>
        <end position="130"/>
    </location>
</feature>
<dbReference type="GO" id="GO:0048038">
    <property type="term" value="F:quinone binding"/>
    <property type="evidence" value="ECO:0007669"/>
    <property type="project" value="UniProtKB-KW"/>
</dbReference>
<feature type="transmembrane region" description="Helical" evidence="6">
    <location>
        <begin position="280"/>
        <end position="301"/>
    </location>
</feature>
<keyword evidence="3 6" id="KW-0812">Transmembrane</keyword>
<feature type="transmembrane region" description="Helical" evidence="6">
    <location>
        <begin position="308"/>
        <end position="329"/>
    </location>
</feature>
<dbReference type="EMBL" id="AP027081">
    <property type="protein sequence ID" value="BDU78861.1"/>
    <property type="molecule type" value="Genomic_DNA"/>
</dbReference>
<comment type="catalytic activity">
    <reaction evidence="6">
        <text>a quinone + NADH + 5 H(+)(in) = a quinol + NAD(+) + 4 H(+)(out)</text>
        <dbReference type="Rhea" id="RHEA:57888"/>
        <dbReference type="ChEBI" id="CHEBI:15378"/>
        <dbReference type="ChEBI" id="CHEBI:24646"/>
        <dbReference type="ChEBI" id="CHEBI:57540"/>
        <dbReference type="ChEBI" id="CHEBI:57945"/>
        <dbReference type="ChEBI" id="CHEBI:132124"/>
    </reaction>
</comment>
<dbReference type="Pfam" id="PF00361">
    <property type="entry name" value="Proton_antipo_M"/>
    <property type="match status" value="1"/>
</dbReference>
<dbReference type="GO" id="GO:0042773">
    <property type="term" value="P:ATP synthesis coupled electron transport"/>
    <property type="evidence" value="ECO:0007669"/>
    <property type="project" value="InterPro"/>
</dbReference>
<keyword evidence="6" id="KW-0813">Transport</keyword>
<evidence type="ECO:0000256" key="6">
    <source>
        <dbReference type="HAMAP-Rule" id="MF_00445"/>
    </source>
</evidence>
<reference evidence="9" key="1">
    <citation type="journal article" date="2023" name="Int. J. Syst. Evol. Microbiol.">
        <title>Mesoterricola silvestris gen. nov., sp. nov., Mesoterricola sediminis sp. nov., Geothrix oryzae sp. nov., Geothrix edaphica sp. nov., Geothrix rubra sp. nov., and Geothrix limicola sp. nov., six novel members of Acidobacteriota isolated from soils.</title>
        <authorList>
            <person name="Itoh H."/>
            <person name="Sugisawa Y."/>
            <person name="Mise K."/>
            <person name="Xu Z."/>
            <person name="Kuniyasu M."/>
            <person name="Ushijima N."/>
            <person name="Kawano K."/>
            <person name="Kobayashi E."/>
            <person name="Shiratori Y."/>
            <person name="Masuda Y."/>
            <person name="Senoo K."/>
        </authorList>
    </citation>
    <scope>NUCLEOTIDE SEQUENCE</scope>
    <source>
        <strain evidence="9">W786</strain>
    </source>
</reference>
<dbReference type="PANTHER" id="PTHR22773">
    <property type="entry name" value="NADH DEHYDROGENASE"/>
    <property type="match status" value="1"/>
</dbReference>
<keyword evidence="6" id="KW-1003">Cell membrane</keyword>
<dbReference type="HAMAP" id="MF_00445">
    <property type="entry name" value="NDH1_NuoN_1"/>
    <property type="match status" value="1"/>
</dbReference>
<dbReference type="InterPro" id="IPR001750">
    <property type="entry name" value="ND/Mrp_TM"/>
</dbReference>
<comment type="function">
    <text evidence="6">NDH-1 shuttles electrons from NADH, via FMN and iron-sulfur (Fe-S) centers, to quinones in the respiratory chain. The immediate electron acceptor for the enzyme in this species is believed to be ubiquinone. Couples the redox reaction to proton translocation (for every two electrons transferred, four hydrogen ions are translocated across the cytoplasmic membrane), and thus conserves the redox energy in a proton gradient.</text>
</comment>
<evidence type="ECO:0000256" key="4">
    <source>
        <dbReference type="ARBA" id="ARBA00022989"/>
    </source>
</evidence>
<feature type="domain" description="NADH:quinone oxidoreductase/Mrp antiporter transmembrane" evidence="8">
    <location>
        <begin position="130"/>
        <end position="425"/>
    </location>
</feature>
<name>A0AA48KE38_9BACT</name>
<feature type="transmembrane region" description="Helical" evidence="6">
    <location>
        <begin position="167"/>
        <end position="188"/>
    </location>
</feature>
<feature type="transmembrane region" description="Helical" evidence="6">
    <location>
        <begin position="17"/>
        <end position="35"/>
    </location>
</feature>
<dbReference type="GO" id="GO:0008137">
    <property type="term" value="F:NADH dehydrogenase (ubiquinone) activity"/>
    <property type="evidence" value="ECO:0007669"/>
    <property type="project" value="InterPro"/>
</dbReference>
<feature type="transmembrane region" description="Helical" evidence="6">
    <location>
        <begin position="378"/>
        <end position="397"/>
    </location>
</feature>
<dbReference type="RefSeq" id="WP_243335197.1">
    <property type="nucleotide sequence ID" value="NZ_AP027081.1"/>
</dbReference>
<dbReference type="Proteomes" id="UP001228113">
    <property type="component" value="Chromosome"/>
</dbReference>
<evidence type="ECO:0000256" key="1">
    <source>
        <dbReference type="ARBA" id="ARBA00004127"/>
    </source>
</evidence>
<keyword evidence="4 6" id="KW-1133">Transmembrane helix</keyword>
<dbReference type="NCBIfam" id="TIGR01770">
    <property type="entry name" value="NDH_I_N"/>
    <property type="match status" value="1"/>
</dbReference>
<accession>A0AA48KE38</accession>
<keyword evidence="5 6" id="KW-0472">Membrane</keyword>
<keyword evidence="6" id="KW-0830">Ubiquinone</keyword>
<evidence type="ECO:0000256" key="2">
    <source>
        <dbReference type="ARBA" id="ARBA00022519"/>
    </source>
</evidence>
<gene>
    <name evidence="9" type="primary">nuoN_2</name>
    <name evidence="6" type="synonym">nuoN</name>
    <name evidence="9" type="ORF">METESE_38190</name>
</gene>
<feature type="transmembrane region" description="Helical" evidence="6">
    <location>
        <begin position="208"/>
        <end position="227"/>
    </location>
</feature>
<proteinExistence type="inferred from homology"/>
<feature type="transmembrane region" description="Helical" evidence="6">
    <location>
        <begin position="136"/>
        <end position="155"/>
    </location>
</feature>